<evidence type="ECO:0000256" key="12">
    <source>
        <dbReference type="ARBA" id="ARBA00023242"/>
    </source>
</evidence>
<feature type="region of interest" description="Disordered" evidence="13">
    <location>
        <begin position="641"/>
        <end position="670"/>
    </location>
</feature>
<keyword evidence="16" id="KW-1185">Reference proteome</keyword>
<feature type="transmembrane region" description="Helical" evidence="14">
    <location>
        <begin position="282"/>
        <end position="309"/>
    </location>
</feature>
<comment type="similarity">
    <text evidence="3">Belongs to the NDC1 family.</text>
</comment>
<keyword evidence="10" id="KW-0906">Nuclear pore complex</keyword>
<evidence type="ECO:0000256" key="10">
    <source>
        <dbReference type="ARBA" id="ARBA00023132"/>
    </source>
</evidence>
<evidence type="ECO:0000256" key="4">
    <source>
        <dbReference type="ARBA" id="ARBA00022448"/>
    </source>
</evidence>
<keyword evidence="11 14" id="KW-0472">Membrane</keyword>
<dbReference type="GO" id="GO:0031965">
    <property type="term" value="C:nuclear membrane"/>
    <property type="evidence" value="ECO:0007669"/>
    <property type="project" value="UniProtKB-SubCell"/>
</dbReference>
<dbReference type="GO" id="GO:0051028">
    <property type="term" value="P:mRNA transport"/>
    <property type="evidence" value="ECO:0007669"/>
    <property type="project" value="UniProtKB-KW"/>
</dbReference>
<dbReference type="PANTHER" id="PTHR13269">
    <property type="entry name" value="NUCLEOPORIN NDC1"/>
    <property type="match status" value="1"/>
</dbReference>
<gene>
    <name evidence="15" type="ORF">CMQ_6525</name>
</gene>
<dbReference type="OrthoDB" id="67850at2759"/>
<keyword evidence="5 14" id="KW-0812">Transmembrane</keyword>
<protein>
    <submittedName>
        <fullName evidence="15">Nuclear envelope protein</fullName>
    </submittedName>
</protein>
<evidence type="ECO:0000256" key="7">
    <source>
        <dbReference type="ARBA" id="ARBA00022927"/>
    </source>
</evidence>
<dbReference type="GO" id="GO:0106166">
    <property type="term" value="F:spindle pole body-nuclear membrane anchor activity"/>
    <property type="evidence" value="ECO:0007669"/>
    <property type="project" value="TreeGrafter"/>
</dbReference>
<dbReference type="GO" id="GO:0070631">
    <property type="term" value="P:spindle pole body localization"/>
    <property type="evidence" value="ECO:0007669"/>
    <property type="project" value="TreeGrafter"/>
</dbReference>
<evidence type="ECO:0000256" key="5">
    <source>
        <dbReference type="ARBA" id="ARBA00022692"/>
    </source>
</evidence>
<evidence type="ECO:0000256" key="6">
    <source>
        <dbReference type="ARBA" id="ARBA00022816"/>
    </source>
</evidence>
<dbReference type="GO" id="GO:0015031">
    <property type="term" value="P:protein transport"/>
    <property type="evidence" value="ECO:0007669"/>
    <property type="project" value="UniProtKB-KW"/>
</dbReference>
<keyword evidence="15" id="KW-0261">Viral envelope protein</keyword>
<feature type="compositionally biased region" description="Low complexity" evidence="13">
    <location>
        <begin position="189"/>
        <end position="208"/>
    </location>
</feature>
<feature type="transmembrane region" description="Helical" evidence="14">
    <location>
        <begin position="216"/>
        <end position="237"/>
    </location>
</feature>
<dbReference type="Proteomes" id="UP000007796">
    <property type="component" value="Unassembled WGS sequence"/>
</dbReference>
<feature type="transmembrane region" description="Helical" evidence="14">
    <location>
        <begin position="157"/>
        <end position="177"/>
    </location>
</feature>
<evidence type="ECO:0000256" key="13">
    <source>
        <dbReference type="SAM" id="MobiDB-lite"/>
    </source>
</evidence>
<organism evidence="16">
    <name type="scientific">Grosmannia clavigera (strain kw1407 / UAMH 11150)</name>
    <name type="common">Blue stain fungus</name>
    <name type="synonym">Graphiocladiella clavigera</name>
    <dbReference type="NCBI Taxonomy" id="655863"/>
    <lineage>
        <taxon>Eukaryota</taxon>
        <taxon>Fungi</taxon>
        <taxon>Dikarya</taxon>
        <taxon>Ascomycota</taxon>
        <taxon>Pezizomycotina</taxon>
        <taxon>Sordariomycetes</taxon>
        <taxon>Sordariomycetidae</taxon>
        <taxon>Ophiostomatales</taxon>
        <taxon>Ophiostomataceae</taxon>
        <taxon>Leptographium</taxon>
    </lineage>
</organism>
<evidence type="ECO:0000313" key="16">
    <source>
        <dbReference type="Proteomes" id="UP000007796"/>
    </source>
</evidence>
<sequence length="670" mass="74303">MSKASIPPSAPDPVRRALPYKDFLQPALHRRFTSTAAVLLATSYVLSLSVSSWSSWLWAWIPFSSAGFRAYTIFFCGLIVIILRIAQYHIGIRTSTSPFETFLYNAPKPKTAETLFSYCLSGWFYGQIFRWSAPESAQLSWILHISGDRTRLNERPLFLVVHLVVVGTLHAVLHLFYDSDRLLLGTARPTSGSSNSSSSTTNTPSHGRTSQLYRQLVLRLPLLAISAFTRALASLFISVPVYMLFLRAPAWRLTLSLFRPFYSLPKSSLPPMATPFGSTLDFVPRCMFAGFLFSVLLLVSNTAFSLFLVNEPLKDGRPLTSESRDPNGSLLNGLRSKKPNVKAFALWELAFIARDFADCRMAIYTDIDRKNGPAWSQICKVCLDVVASLEARVDPRQQATKEAGSEPRQAQQQPTADEDAAALQRLARPIHKDTGILVTTPTKKNKFQSEVEKMVVKVAIDPESPPRLSPLAQKALGGARRRLESVQRDMSRPGNGGSAVQQLARRVLTLPVVGWPFRLTFRNRITAAVLGGPYGEPSIYVNAISALSLLAVHSLQEDKFGNVQRDVATVVRALTSATTRLDAFRATFPVHWTDVLAERSCPEVDDIRAALKDGLTDLLASFGQYSRDLRLSKTDIRLAEEAASAGRPRKAEETDKAEKSDKTDKKVQVR</sequence>
<keyword evidence="8 14" id="KW-1133">Transmembrane helix</keyword>
<dbReference type="InterPro" id="IPR019049">
    <property type="entry name" value="Nucleoporin_prot_Ndc1/Nup"/>
</dbReference>
<keyword evidence="12" id="KW-0539">Nucleus</keyword>
<evidence type="ECO:0000256" key="11">
    <source>
        <dbReference type="ARBA" id="ARBA00023136"/>
    </source>
</evidence>
<dbReference type="Pfam" id="PF09531">
    <property type="entry name" value="Ndc1_Nup"/>
    <property type="match status" value="1"/>
</dbReference>
<dbReference type="PANTHER" id="PTHR13269:SF6">
    <property type="entry name" value="NUCLEOPORIN NDC1"/>
    <property type="match status" value="1"/>
</dbReference>
<accession>F0X7F4</accession>
<dbReference type="EMBL" id="GL629729">
    <property type="protein sequence ID" value="EFX06204.1"/>
    <property type="molecule type" value="Genomic_DNA"/>
</dbReference>
<evidence type="ECO:0000313" key="15">
    <source>
        <dbReference type="EMBL" id="EFX06204.1"/>
    </source>
</evidence>
<feature type="region of interest" description="Disordered" evidence="13">
    <location>
        <begin position="396"/>
        <end position="419"/>
    </location>
</feature>
<dbReference type="GO" id="GO:0005816">
    <property type="term" value="C:spindle pole body"/>
    <property type="evidence" value="ECO:0007669"/>
    <property type="project" value="TreeGrafter"/>
</dbReference>
<dbReference type="eggNOG" id="ENOG502S1MG">
    <property type="taxonomic scope" value="Eukaryota"/>
</dbReference>
<feature type="transmembrane region" description="Helical" evidence="14">
    <location>
        <begin position="68"/>
        <end position="86"/>
    </location>
</feature>
<dbReference type="GeneID" id="25979968"/>
<evidence type="ECO:0000256" key="2">
    <source>
        <dbReference type="ARBA" id="ARBA00004567"/>
    </source>
</evidence>
<keyword evidence="7" id="KW-0653">Protein transport</keyword>
<comment type="subcellular location">
    <subcellularLocation>
        <location evidence="1">Nucleus membrane</location>
        <topology evidence="1">Multi-pass membrane protein</topology>
    </subcellularLocation>
    <subcellularLocation>
        <location evidence="2">Nucleus</location>
        <location evidence="2">Nuclear pore complex</location>
    </subcellularLocation>
</comment>
<reference evidence="15 16" key="1">
    <citation type="journal article" date="2011" name="Proc. Natl. Acad. Sci. U.S.A.">
        <title>Genome and transcriptome analyses of the mountain pine beetle-fungal symbiont Grosmannia clavigera, a lodgepole pine pathogen.</title>
        <authorList>
            <person name="DiGuistini S."/>
            <person name="Wang Y."/>
            <person name="Liao N.Y."/>
            <person name="Taylor G."/>
            <person name="Tanguay P."/>
            <person name="Feau N."/>
            <person name="Henrissat B."/>
            <person name="Chan S.K."/>
            <person name="Hesse-Orce U."/>
            <person name="Alamouti S.M."/>
            <person name="Tsui C.K.M."/>
            <person name="Docking R.T."/>
            <person name="Levasseur A."/>
            <person name="Haridas S."/>
            <person name="Robertson G."/>
            <person name="Birol I."/>
            <person name="Holt R.A."/>
            <person name="Marra M.A."/>
            <person name="Hamelin R.C."/>
            <person name="Hirst M."/>
            <person name="Jones S.J.M."/>
            <person name="Bohlmann J."/>
            <person name="Breuil C."/>
        </authorList>
    </citation>
    <scope>NUCLEOTIDE SEQUENCE [LARGE SCALE GENOMIC DNA]</scope>
    <source>
        <strain evidence="16">kw1407 / UAMH 11150</strain>
    </source>
</reference>
<dbReference type="GO" id="GO:0070762">
    <property type="term" value="C:nuclear pore transmembrane ring"/>
    <property type="evidence" value="ECO:0007669"/>
    <property type="project" value="TreeGrafter"/>
</dbReference>
<feature type="compositionally biased region" description="Basic and acidic residues" evidence="13">
    <location>
        <begin position="649"/>
        <end position="670"/>
    </location>
</feature>
<evidence type="ECO:0000256" key="8">
    <source>
        <dbReference type="ARBA" id="ARBA00022989"/>
    </source>
</evidence>
<evidence type="ECO:0000256" key="3">
    <source>
        <dbReference type="ARBA" id="ARBA00005760"/>
    </source>
</evidence>
<proteinExistence type="inferred from homology"/>
<evidence type="ECO:0000256" key="14">
    <source>
        <dbReference type="SAM" id="Phobius"/>
    </source>
</evidence>
<name>F0X7F4_GROCL</name>
<dbReference type="RefSeq" id="XP_014175686.1">
    <property type="nucleotide sequence ID" value="XM_014320211.1"/>
</dbReference>
<keyword evidence="6" id="KW-0509">mRNA transport</keyword>
<keyword evidence="15" id="KW-0946">Virion</keyword>
<evidence type="ECO:0000256" key="1">
    <source>
        <dbReference type="ARBA" id="ARBA00004232"/>
    </source>
</evidence>
<dbReference type="InParanoid" id="F0X7F4"/>
<dbReference type="STRING" id="655863.F0X7F4"/>
<dbReference type="HOGENOM" id="CLU_029386_1_0_1"/>
<dbReference type="AlphaFoldDB" id="F0X7F4"/>
<feature type="region of interest" description="Disordered" evidence="13">
    <location>
        <begin position="188"/>
        <end position="208"/>
    </location>
</feature>
<evidence type="ECO:0000256" key="9">
    <source>
        <dbReference type="ARBA" id="ARBA00023010"/>
    </source>
</evidence>
<keyword evidence="4" id="KW-0813">Transport</keyword>
<keyword evidence="9" id="KW-0811">Translocation</keyword>
<feature type="transmembrane region" description="Helical" evidence="14">
    <location>
        <begin position="36"/>
        <end position="56"/>
    </location>
</feature>
<dbReference type="GO" id="GO:0006999">
    <property type="term" value="P:nuclear pore organization"/>
    <property type="evidence" value="ECO:0007669"/>
    <property type="project" value="TreeGrafter"/>
</dbReference>